<dbReference type="NCBIfam" id="NF001540">
    <property type="entry name" value="PRK00366.1"/>
    <property type="match status" value="1"/>
</dbReference>
<dbReference type="InterPro" id="IPR045854">
    <property type="entry name" value="NO2/SO3_Rdtase_4Fe4S_sf"/>
</dbReference>
<keyword evidence="2 7" id="KW-0479">Metal-binding</keyword>
<sequence>MTKEVKIGNLSIGNGKPIAIQSMTNTDTKDAESTVRQIEKLKAAGCQIVRISVYDEECVEAIPKIKSMIQIPLIADIHFDYKLAIGSILAGIDKVRINPGNIGAKWKVEEVARVARDHKVPIRVGANMGSIEGKYLKNFKERTDALVSSAMDEVELLESVGFFDIVVAVKSSDAVETIVANEKLSGMTDHPLHIGVTEAGVYEDAIVKSAFALGHLIYEGIGDTMRISIAGDPVREVRAGYSILQSVKAFDGPEIIACPTCARTEIDVEALANEVKDAVYNLKGKIKIAVMGCIVNGLGEAQGADIAVFGTKTGGVIYVDGKMSATVKRDEISVKLRELIDERLKGEK</sequence>
<feature type="domain" description="IspG TIM-barrel" evidence="8">
    <location>
        <begin position="2"/>
        <end position="240"/>
    </location>
</feature>
<organism evidence="10">
    <name type="scientific">Mesoaciditoga lauensis</name>
    <dbReference type="NCBI Taxonomy" id="1495039"/>
    <lineage>
        <taxon>Bacteria</taxon>
        <taxon>Thermotogati</taxon>
        <taxon>Thermotogota</taxon>
        <taxon>Thermotogae</taxon>
        <taxon>Mesoaciditogales</taxon>
        <taxon>Mesoaciditogaceae</taxon>
        <taxon>Mesoaciditoga</taxon>
    </lineage>
</organism>
<dbReference type="Gene3D" id="3.20.20.20">
    <property type="entry name" value="Dihydropteroate synthase-like"/>
    <property type="match status" value="1"/>
</dbReference>
<dbReference type="PANTHER" id="PTHR30454">
    <property type="entry name" value="4-HYDROXY-3-METHYLBUT-2-EN-1-YL DIPHOSPHATE SYNTHASE"/>
    <property type="match status" value="1"/>
</dbReference>
<evidence type="ECO:0000256" key="7">
    <source>
        <dbReference type="HAMAP-Rule" id="MF_00159"/>
    </source>
</evidence>
<dbReference type="GO" id="GO:0046429">
    <property type="term" value="F:4-hydroxy-3-methylbut-2-en-1-yl diphosphate synthase activity (ferredoxin)"/>
    <property type="evidence" value="ECO:0007669"/>
    <property type="project" value="UniProtKB-UniRule"/>
</dbReference>
<dbReference type="Pfam" id="PF26540">
    <property type="entry name" value="GcpE_C"/>
    <property type="match status" value="1"/>
</dbReference>
<protein>
    <recommendedName>
        <fullName evidence="7">4-hydroxy-3-methylbut-2-en-1-yl diphosphate synthase (flavodoxin)</fullName>
        <ecNumber evidence="7">1.17.7.3</ecNumber>
    </recommendedName>
    <alternativeName>
        <fullName evidence="7">1-hydroxy-2-methyl-2-(E)-butenyl 4-diphosphate synthase</fullName>
    </alternativeName>
</protein>
<dbReference type="SUPFAM" id="SSF56014">
    <property type="entry name" value="Nitrite and sulphite reductase 4Fe-4S domain-like"/>
    <property type="match status" value="1"/>
</dbReference>
<evidence type="ECO:0000256" key="4">
    <source>
        <dbReference type="ARBA" id="ARBA00023004"/>
    </source>
</evidence>
<evidence type="ECO:0000256" key="6">
    <source>
        <dbReference type="ARBA" id="ARBA00023229"/>
    </source>
</evidence>
<comment type="cofactor">
    <cofactor evidence="7">
        <name>[4Fe-4S] cluster</name>
        <dbReference type="ChEBI" id="CHEBI:49883"/>
    </cofactor>
    <text evidence="7">Binds 1 [4Fe-4S] cluster.</text>
</comment>
<comment type="caution">
    <text evidence="10">The sequence shown here is derived from an EMBL/GenBank/DDBJ whole genome shotgun (WGS) entry which is preliminary data.</text>
</comment>
<dbReference type="InterPro" id="IPR011005">
    <property type="entry name" value="Dihydropteroate_synth-like_sf"/>
</dbReference>
<dbReference type="NCBIfam" id="TIGR00612">
    <property type="entry name" value="ispG_gcpE"/>
    <property type="match status" value="1"/>
</dbReference>
<evidence type="ECO:0000256" key="1">
    <source>
        <dbReference type="ARBA" id="ARBA00022485"/>
    </source>
</evidence>
<comment type="pathway">
    <text evidence="7">Isoprenoid biosynthesis; isopentenyl diphosphate biosynthesis via DXP pathway; isopentenyl diphosphate from 1-deoxy-D-xylulose 5-phosphate: step 5/6.</text>
</comment>
<feature type="binding site" evidence="7">
    <location>
        <position position="293"/>
    </location>
    <ligand>
        <name>[4Fe-4S] cluster</name>
        <dbReference type="ChEBI" id="CHEBI:49883"/>
    </ligand>
</feature>
<dbReference type="InterPro" id="IPR016425">
    <property type="entry name" value="IspG_bac"/>
</dbReference>
<dbReference type="EC" id="1.17.7.3" evidence="7"/>
<dbReference type="Pfam" id="PF04551">
    <property type="entry name" value="GcpE"/>
    <property type="match status" value="1"/>
</dbReference>
<dbReference type="GO" id="GO:0016114">
    <property type="term" value="P:terpenoid biosynthetic process"/>
    <property type="evidence" value="ECO:0007669"/>
    <property type="project" value="InterPro"/>
</dbReference>
<feature type="domain" description="IspG C-terminal" evidence="9">
    <location>
        <begin position="254"/>
        <end position="341"/>
    </location>
</feature>
<dbReference type="GO" id="GO:0141197">
    <property type="term" value="F:4-hydroxy-3-methylbut-2-enyl-diphosphate synthase activity (flavodoxin)"/>
    <property type="evidence" value="ECO:0007669"/>
    <property type="project" value="UniProtKB-EC"/>
</dbReference>
<name>A0A7V3RFJ4_9BACT</name>
<dbReference type="InterPro" id="IPR058579">
    <property type="entry name" value="IspG_C"/>
</dbReference>
<evidence type="ECO:0000256" key="3">
    <source>
        <dbReference type="ARBA" id="ARBA00023002"/>
    </source>
</evidence>
<comment type="function">
    <text evidence="7">Converts 2C-methyl-D-erythritol 2,4-cyclodiphosphate (ME-2,4cPP) into 1-hydroxy-2-methyl-2-(E)-butenyl 4-diphosphate.</text>
</comment>
<dbReference type="InterPro" id="IPR004588">
    <property type="entry name" value="IspG_bac-typ"/>
</dbReference>
<reference evidence="10" key="1">
    <citation type="journal article" date="2020" name="mSystems">
        <title>Genome- and Community-Level Interaction Insights into Carbon Utilization and Element Cycling Functions of Hydrothermarchaeota in Hydrothermal Sediment.</title>
        <authorList>
            <person name="Zhou Z."/>
            <person name="Liu Y."/>
            <person name="Xu W."/>
            <person name="Pan J."/>
            <person name="Luo Z.H."/>
            <person name="Li M."/>
        </authorList>
    </citation>
    <scope>NUCLEOTIDE SEQUENCE [LARGE SCALE GENOMIC DNA]</scope>
    <source>
        <strain evidence="10">SpSt-966</strain>
    </source>
</reference>
<dbReference type="GO" id="GO:0005506">
    <property type="term" value="F:iron ion binding"/>
    <property type="evidence" value="ECO:0007669"/>
    <property type="project" value="InterPro"/>
</dbReference>
<evidence type="ECO:0000259" key="8">
    <source>
        <dbReference type="Pfam" id="PF04551"/>
    </source>
</evidence>
<evidence type="ECO:0000256" key="2">
    <source>
        <dbReference type="ARBA" id="ARBA00022723"/>
    </source>
</evidence>
<dbReference type="Gene3D" id="3.30.413.10">
    <property type="entry name" value="Sulfite Reductase Hemoprotein, domain 1"/>
    <property type="match status" value="1"/>
</dbReference>
<dbReference type="EMBL" id="DTPE01000242">
    <property type="protein sequence ID" value="HGE75700.1"/>
    <property type="molecule type" value="Genomic_DNA"/>
</dbReference>
<dbReference type="GO" id="GO:0019288">
    <property type="term" value="P:isopentenyl diphosphate biosynthetic process, methylerythritol 4-phosphate pathway"/>
    <property type="evidence" value="ECO:0007669"/>
    <property type="project" value="UniProtKB-UniRule"/>
</dbReference>
<feature type="binding site" evidence="7">
    <location>
        <position position="300"/>
    </location>
    <ligand>
        <name>[4Fe-4S] cluster</name>
        <dbReference type="ChEBI" id="CHEBI:49883"/>
    </ligand>
</feature>
<dbReference type="UniPathway" id="UPA00056">
    <property type="reaction ID" value="UER00096"/>
</dbReference>
<dbReference type="PIRSF" id="PIRSF004640">
    <property type="entry name" value="IspG"/>
    <property type="match status" value="1"/>
</dbReference>
<feature type="binding site" evidence="7">
    <location>
        <position position="258"/>
    </location>
    <ligand>
        <name>[4Fe-4S] cluster</name>
        <dbReference type="ChEBI" id="CHEBI:49883"/>
    </ligand>
</feature>
<comment type="similarity">
    <text evidence="7">Belongs to the IspG family.</text>
</comment>
<keyword evidence="5 7" id="KW-0411">Iron-sulfur</keyword>
<dbReference type="InterPro" id="IPR058578">
    <property type="entry name" value="IspG_TIM"/>
</dbReference>
<dbReference type="PANTHER" id="PTHR30454:SF0">
    <property type="entry name" value="4-HYDROXY-3-METHYLBUT-2-EN-1-YL DIPHOSPHATE SYNTHASE (FERREDOXIN), CHLOROPLASTIC"/>
    <property type="match status" value="1"/>
</dbReference>
<feature type="binding site" evidence="7">
    <location>
        <position position="261"/>
    </location>
    <ligand>
        <name>[4Fe-4S] cluster</name>
        <dbReference type="ChEBI" id="CHEBI:49883"/>
    </ligand>
</feature>
<evidence type="ECO:0000313" key="10">
    <source>
        <dbReference type="EMBL" id="HGE75700.1"/>
    </source>
</evidence>
<comment type="catalytic activity">
    <reaction evidence="7">
        <text>(2E)-4-hydroxy-3-methylbut-2-enyl diphosphate + oxidized [flavodoxin] + H2O + 2 H(+) = 2-C-methyl-D-erythritol 2,4-cyclic diphosphate + reduced [flavodoxin]</text>
        <dbReference type="Rhea" id="RHEA:43604"/>
        <dbReference type="Rhea" id="RHEA-COMP:10622"/>
        <dbReference type="Rhea" id="RHEA-COMP:10623"/>
        <dbReference type="ChEBI" id="CHEBI:15377"/>
        <dbReference type="ChEBI" id="CHEBI:15378"/>
        <dbReference type="ChEBI" id="CHEBI:57618"/>
        <dbReference type="ChEBI" id="CHEBI:58210"/>
        <dbReference type="ChEBI" id="CHEBI:58483"/>
        <dbReference type="ChEBI" id="CHEBI:128753"/>
        <dbReference type="EC" id="1.17.7.3"/>
    </reaction>
</comment>
<evidence type="ECO:0000259" key="9">
    <source>
        <dbReference type="Pfam" id="PF26540"/>
    </source>
</evidence>
<dbReference type="SUPFAM" id="SSF51717">
    <property type="entry name" value="Dihydropteroate synthetase-like"/>
    <property type="match status" value="1"/>
</dbReference>
<dbReference type="AlphaFoldDB" id="A0A7V3RFJ4"/>
<dbReference type="HAMAP" id="MF_00159">
    <property type="entry name" value="IspG"/>
    <property type="match status" value="1"/>
</dbReference>
<keyword evidence="6 7" id="KW-0414">Isoprene biosynthesis</keyword>
<keyword evidence="3 7" id="KW-0560">Oxidoreductase</keyword>
<gene>
    <name evidence="7" type="primary">ispG</name>
    <name evidence="10" type="ORF">ENX73_06200</name>
</gene>
<evidence type="ECO:0000256" key="5">
    <source>
        <dbReference type="ARBA" id="ARBA00023014"/>
    </source>
</evidence>
<proteinExistence type="inferred from homology"/>
<accession>A0A7V3RFJ4</accession>
<keyword evidence="1 7" id="KW-0004">4Fe-4S</keyword>
<keyword evidence="4 7" id="KW-0408">Iron</keyword>
<dbReference type="GO" id="GO:0051539">
    <property type="term" value="F:4 iron, 4 sulfur cluster binding"/>
    <property type="evidence" value="ECO:0007669"/>
    <property type="project" value="UniProtKB-UniRule"/>
</dbReference>